<dbReference type="Proteomes" id="UP001172101">
    <property type="component" value="Unassembled WGS sequence"/>
</dbReference>
<dbReference type="RefSeq" id="XP_060299320.1">
    <property type="nucleotide sequence ID" value="XM_060447037.1"/>
</dbReference>
<dbReference type="AlphaFoldDB" id="A0AA40E465"/>
<reference evidence="1" key="1">
    <citation type="submission" date="2023-06" db="EMBL/GenBank/DDBJ databases">
        <title>Genome-scale phylogeny and comparative genomics of the fungal order Sordariales.</title>
        <authorList>
            <consortium name="Lawrence Berkeley National Laboratory"/>
            <person name="Hensen N."/>
            <person name="Bonometti L."/>
            <person name="Westerberg I."/>
            <person name="Brannstrom I.O."/>
            <person name="Guillou S."/>
            <person name="Cros-Aarteil S."/>
            <person name="Calhoun S."/>
            <person name="Haridas S."/>
            <person name="Kuo A."/>
            <person name="Mondo S."/>
            <person name="Pangilinan J."/>
            <person name="Riley R."/>
            <person name="LaButti K."/>
            <person name="Andreopoulos B."/>
            <person name="Lipzen A."/>
            <person name="Chen C."/>
            <person name="Yanf M."/>
            <person name="Daum C."/>
            <person name="Ng V."/>
            <person name="Clum A."/>
            <person name="Steindorff A."/>
            <person name="Ohm R."/>
            <person name="Martin F."/>
            <person name="Silar P."/>
            <person name="Natvig D."/>
            <person name="Lalanne C."/>
            <person name="Gautier V."/>
            <person name="Ament-velasquez S.L."/>
            <person name="Kruys A."/>
            <person name="Hutchinson M.I."/>
            <person name="Powell A.J."/>
            <person name="Barry K."/>
            <person name="Miller A.N."/>
            <person name="Grigoriev I.V."/>
            <person name="Debuchy R."/>
            <person name="Gladieux P."/>
            <person name="Thoren M.H."/>
            <person name="Johannesson H."/>
        </authorList>
    </citation>
    <scope>NUCLEOTIDE SEQUENCE</scope>
    <source>
        <strain evidence="1">SMH2392-1A</strain>
    </source>
</reference>
<accession>A0AA40E465</accession>
<protein>
    <submittedName>
        <fullName evidence="1">Uncharacterized protein</fullName>
    </submittedName>
</protein>
<dbReference type="GeneID" id="85330307"/>
<gene>
    <name evidence="1" type="ORF">B0T26DRAFT_801940</name>
</gene>
<name>A0AA40E465_9PEZI</name>
<evidence type="ECO:0000313" key="2">
    <source>
        <dbReference type="Proteomes" id="UP001172101"/>
    </source>
</evidence>
<keyword evidence="2" id="KW-1185">Reference proteome</keyword>
<organism evidence="1 2">
    <name type="scientific">Lasiosphaeria miniovina</name>
    <dbReference type="NCBI Taxonomy" id="1954250"/>
    <lineage>
        <taxon>Eukaryota</taxon>
        <taxon>Fungi</taxon>
        <taxon>Dikarya</taxon>
        <taxon>Ascomycota</taxon>
        <taxon>Pezizomycotina</taxon>
        <taxon>Sordariomycetes</taxon>
        <taxon>Sordariomycetidae</taxon>
        <taxon>Sordariales</taxon>
        <taxon>Lasiosphaeriaceae</taxon>
        <taxon>Lasiosphaeria</taxon>
    </lineage>
</organism>
<proteinExistence type="predicted"/>
<comment type="caution">
    <text evidence="1">The sequence shown here is derived from an EMBL/GenBank/DDBJ whole genome shotgun (WGS) entry which is preliminary data.</text>
</comment>
<dbReference type="EMBL" id="JAUIRO010000003">
    <property type="protein sequence ID" value="KAK0723396.1"/>
    <property type="molecule type" value="Genomic_DNA"/>
</dbReference>
<sequence length="140" mass="15621">MSGEKRPELTDEHIATTIPRTPEEAAIAAQLARSEIDYDQPALEALVPPREKASSARKIAEFYGRRTTGPAFQFRPMADKGINAFLDYDGPCLRDDFARLVKANEEAVYHEFKFRAILMAALRVPSSDLLIVASRLNANQ</sequence>
<evidence type="ECO:0000313" key="1">
    <source>
        <dbReference type="EMBL" id="KAK0723396.1"/>
    </source>
</evidence>